<keyword evidence="1" id="KW-1133">Transmembrane helix</keyword>
<keyword evidence="1" id="KW-0812">Transmembrane</keyword>
<protein>
    <recommendedName>
        <fullName evidence="4">Holin of 3TMs, for gene-transfer release</fullName>
    </recommendedName>
</protein>
<evidence type="ECO:0008006" key="4">
    <source>
        <dbReference type="Google" id="ProtNLM"/>
    </source>
</evidence>
<feature type="transmembrane region" description="Helical" evidence="1">
    <location>
        <begin position="84"/>
        <end position="108"/>
    </location>
</feature>
<keyword evidence="1" id="KW-0472">Membrane</keyword>
<feature type="transmembrane region" description="Helical" evidence="1">
    <location>
        <begin position="138"/>
        <end position="157"/>
    </location>
</feature>
<proteinExistence type="predicted"/>
<dbReference type="RefSeq" id="WP_062961178.1">
    <property type="nucleotide sequence ID" value="NZ_JPWJ01000001.1"/>
</dbReference>
<reference evidence="2 3" key="1">
    <citation type="submission" date="2014-07" db="EMBL/GenBank/DDBJ databases">
        <title>Draft genome sequence of Thalassospira xiamenensis IB13.</title>
        <authorList>
            <person name="Lai Q."/>
            <person name="Shao Z."/>
        </authorList>
    </citation>
    <scope>NUCLEOTIDE SEQUENCE [LARGE SCALE GENOMIC DNA]</scope>
    <source>
        <strain evidence="2 3">IB13</strain>
    </source>
</reference>
<dbReference type="AlphaFoldDB" id="A0A367XK72"/>
<organism evidence="2 3">
    <name type="scientific">Thalassospira xiamenensis</name>
    <dbReference type="NCBI Taxonomy" id="220697"/>
    <lineage>
        <taxon>Bacteria</taxon>
        <taxon>Pseudomonadati</taxon>
        <taxon>Pseudomonadota</taxon>
        <taxon>Alphaproteobacteria</taxon>
        <taxon>Rhodospirillales</taxon>
        <taxon>Thalassospiraceae</taxon>
        <taxon>Thalassospira</taxon>
    </lineage>
</organism>
<evidence type="ECO:0000256" key="1">
    <source>
        <dbReference type="SAM" id="Phobius"/>
    </source>
</evidence>
<evidence type="ECO:0000313" key="3">
    <source>
        <dbReference type="Proteomes" id="UP000252266"/>
    </source>
</evidence>
<gene>
    <name evidence="2" type="ORF">TH44_03065</name>
</gene>
<accession>A0A367XK72</accession>
<sequence length="204" mass="21767">MIASLLLAAPTLLKGAQAIYSAVTGDKPADTAEDLASQVEALPADQRARVIEGIVQLQSLDTQRFMALTDGNAEKVRATARPQIAMQAMGVIRLFGYAISALFFLAVFDWALKLGGFYFGFALPGFSVWQSLADAAPVAELIWAPALGAFWACVSIIKKYMGCRERDKAIEAEIRAGRSLNSTNATVTAAAEGVAGIIHAFKKK</sequence>
<name>A0A367XK72_9PROT</name>
<dbReference type="Proteomes" id="UP000252266">
    <property type="component" value="Unassembled WGS sequence"/>
</dbReference>
<dbReference type="EMBL" id="JPWJ01000001">
    <property type="protein sequence ID" value="RCK53191.1"/>
    <property type="molecule type" value="Genomic_DNA"/>
</dbReference>
<evidence type="ECO:0000313" key="2">
    <source>
        <dbReference type="EMBL" id="RCK53191.1"/>
    </source>
</evidence>
<comment type="caution">
    <text evidence="2">The sequence shown here is derived from an EMBL/GenBank/DDBJ whole genome shotgun (WGS) entry which is preliminary data.</text>
</comment>